<reference evidence="1" key="1">
    <citation type="submission" date="2020-06" db="EMBL/GenBank/DDBJ databases">
        <title>Unique genomic features of the anaerobic methanotrophic archaea.</title>
        <authorList>
            <person name="Chadwick G.L."/>
            <person name="Skennerton C.T."/>
            <person name="Laso-Perez R."/>
            <person name="Leu A.O."/>
            <person name="Speth D.R."/>
            <person name="Yu H."/>
            <person name="Morgan-Lang C."/>
            <person name="Hatzenpichler R."/>
            <person name="Goudeau D."/>
            <person name="Malmstrom R."/>
            <person name="Brazelton W.J."/>
            <person name="Woyke T."/>
            <person name="Hallam S.J."/>
            <person name="Tyson G.W."/>
            <person name="Wegener G."/>
            <person name="Boetius A."/>
            <person name="Orphan V."/>
        </authorList>
    </citation>
    <scope>NUCLEOTIDE SEQUENCE</scope>
</reference>
<proteinExistence type="predicted"/>
<dbReference type="EMBL" id="MT631243">
    <property type="protein sequence ID" value="QNO47193.1"/>
    <property type="molecule type" value="Genomic_DNA"/>
</dbReference>
<dbReference type="AlphaFoldDB" id="A0A7G9YGQ9"/>
<evidence type="ECO:0000313" key="1">
    <source>
        <dbReference type="EMBL" id="QNO47193.1"/>
    </source>
</evidence>
<sequence>MGYKLLYQATLADSSPPIQDDHLRGCFLVPSLKETKILFTVDEFSNHDYSNADYYY</sequence>
<gene>
    <name evidence="1" type="ORF">FLPJBPEJ_00037</name>
</gene>
<organism evidence="1">
    <name type="scientific">Candidatus Methanogaster sp. ANME-2c ERB4</name>
    <dbReference type="NCBI Taxonomy" id="2759911"/>
    <lineage>
        <taxon>Archaea</taxon>
        <taxon>Methanobacteriati</taxon>
        <taxon>Methanobacteriota</taxon>
        <taxon>Stenosarchaea group</taxon>
        <taxon>Methanomicrobia</taxon>
        <taxon>Methanosarcinales</taxon>
        <taxon>ANME-2 cluster</taxon>
        <taxon>Candidatus Methanogasteraceae</taxon>
        <taxon>Candidatus Methanogaster</taxon>
    </lineage>
</organism>
<name>A0A7G9YGQ9_9EURY</name>
<protein>
    <submittedName>
        <fullName evidence="1">Uncharacterized protein</fullName>
    </submittedName>
</protein>
<accession>A0A7G9YGQ9</accession>